<dbReference type="Gene3D" id="3.40.50.10470">
    <property type="entry name" value="Translation initiation factor eif-2b, domain 2"/>
    <property type="match status" value="1"/>
</dbReference>
<comment type="similarity">
    <text evidence="1 4">Belongs to the eIF-2B alpha/beta/delta subunits family.</text>
</comment>
<evidence type="ECO:0000256" key="2">
    <source>
        <dbReference type="ARBA" id="ARBA00022540"/>
    </source>
</evidence>
<dbReference type="EMBL" id="FQXN01000001">
    <property type="protein sequence ID" value="SHH17340.1"/>
    <property type="molecule type" value="Genomic_DNA"/>
</dbReference>
<dbReference type="Proteomes" id="UP000242592">
    <property type="component" value="Unassembled WGS sequence"/>
</dbReference>
<sequence>MERLKIINDFVNLVKEGSIEVANWILDKFESIDYDTTKILIKDFIFLKPDMSVIRWIEKKLNENLSIAQIKKELNNSLNETLENATKFFNFEASVVTISNSQTLFEFFKKINHKLNIYIPESRPGGEGFTLFEKLSNLHHNIKLINDMEIHKFVQISDYAISSADGILENGDIVNKIGTKLLAITATYYNKPFFVIADKTKYFGQIPKDSIFEIVPKSLITAIIT</sequence>
<dbReference type="PANTHER" id="PTHR45860:SF1">
    <property type="entry name" value="TRANSLATION INITIATION FACTOR EIF-2B SUBUNIT ALPHA"/>
    <property type="match status" value="1"/>
</dbReference>
<evidence type="ECO:0000313" key="6">
    <source>
        <dbReference type="Proteomes" id="UP000242592"/>
    </source>
</evidence>
<dbReference type="Pfam" id="PF01008">
    <property type="entry name" value="IF-2B"/>
    <property type="match status" value="1"/>
</dbReference>
<dbReference type="InterPro" id="IPR051501">
    <property type="entry name" value="eIF2B_alpha/beta/delta"/>
</dbReference>
<dbReference type="InterPro" id="IPR042529">
    <property type="entry name" value="IF_2B-like_C"/>
</dbReference>
<dbReference type="InterPro" id="IPR037171">
    <property type="entry name" value="NagB/RpiA_transferase-like"/>
</dbReference>
<keyword evidence="6" id="KW-1185">Reference proteome</keyword>
<evidence type="ECO:0000256" key="1">
    <source>
        <dbReference type="ARBA" id="ARBA00007251"/>
    </source>
</evidence>
<dbReference type="InterPro" id="IPR000649">
    <property type="entry name" value="IF-2B-related"/>
</dbReference>
<accession>A0A1M5QUA2</accession>
<name>A0A1M5QUA2_9BACT</name>
<protein>
    <submittedName>
        <fullName evidence="5">Initiation factor 2 subunit family protein</fullName>
    </submittedName>
</protein>
<reference evidence="6" key="1">
    <citation type="submission" date="2016-11" db="EMBL/GenBank/DDBJ databases">
        <authorList>
            <person name="Varghese N."/>
            <person name="Submissions S."/>
        </authorList>
    </citation>
    <scope>NUCLEOTIDE SEQUENCE [LARGE SCALE GENOMIC DNA]</scope>
    <source>
        <strain evidence="6">DSM 15807</strain>
    </source>
</reference>
<evidence type="ECO:0000256" key="4">
    <source>
        <dbReference type="RuleBase" id="RU003814"/>
    </source>
</evidence>
<keyword evidence="3" id="KW-0648">Protein biosynthesis</keyword>
<evidence type="ECO:0000313" key="5">
    <source>
        <dbReference type="EMBL" id="SHH17340.1"/>
    </source>
</evidence>
<proteinExistence type="inferred from homology"/>
<dbReference type="RefSeq" id="WP_234946692.1">
    <property type="nucleotide sequence ID" value="NZ_FQXN01000001.1"/>
</dbReference>
<keyword evidence="2 5" id="KW-0396">Initiation factor</keyword>
<organism evidence="5 6">
    <name type="scientific">Thermosipho atlanticus DSM 15807</name>
    <dbReference type="NCBI Taxonomy" id="1123380"/>
    <lineage>
        <taxon>Bacteria</taxon>
        <taxon>Thermotogati</taxon>
        <taxon>Thermotogota</taxon>
        <taxon>Thermotogae</taxon>
        <taxon>Thermotogales</taxon>
        <taxon>Fervidobacteriaceae</taxon>
        <taxon>Thermosipho</taxon>
    </lineage>
</organism>
<dbReference type="SUPFAM" id="SSF100950">
    <property type="entry name" value="NagB/RpiA/CoA transferase-like"/>
    <property type="match status" value="1"/>
</dbReference>
<dbReference type="STRING" id="1123380.SAMN02745199_0135"/>
<dbReference type="GO" id="GO:0003743">
    <property type="term" value="F:translation initiation factor activity"/>
    <property type="evidence" value="ECO:0007669"/>
    <property type="project" value="UniProtKB-KW"/>
</dbReference>
<dbReference type="PANTHER" id="PTHR45860">
    <property type="entry name" value="TRANSLATION INITIATION FACTOR EIF-2B SUBUNIT ALPHA"/>
    <property type="match status" value="1"/>
</dbReference>
<gene>
    <name evidence="5" type="ORF">SAMN02745199_0135</name>
</gene>
<evidence type="ECO:0000256" key="3">
    <source>
        <dbReference type="ARBA" id="ARBA00022917"/>
    </source>
</evidence>
<dbReference type="AlphaFoldDB" id="A0A1M5QUA2"/>